<keyword evidence="2" id="KW-1185">Reference proteome</keyword>
<dbReference type="EMBL" id="PYSV01000022">
    <property type="protein sequence ID" value="PTA66677.1"/>
    <property type="molecule type" value="Genomic_DNA"/>
</dbReference>
<name>A0A2T3W473_9DEIO</name>
<comment type="caution">
    <text evidence="1">The sequence shown here is derived from an EMBL/GenBank/DDBJ whole genome shotgun (WGS) entry which is preliminary data.</text>
</comment>
<evidence type="ECO:0000313" key="1">
    <source>
        <dbReference type="EMBL" id="PTA66677.1"/>
    </source>
</evidence>
<sequence length="200" mass="22659">MAQQAVQRHTSRPVTAQQQIAQAPLRAASLERQEVEQLYLQRQTVVEQLDALPQPETVMFQRQVHSIPAKPQSPADWVTVMRHQAEQVEGKSLDSRQYAQFTALQRQVAQTLVQSFRSDRGPAQSRYDIYGEHLATLQRHEVSAPVSRVVLGLVPAGERLALQRAVDAAVQRSVAEAQQERTFIQRQTLQRQLAELEHLS</sequence>
<dbReference type="AlphaFoldDB" id="A0A2T3W473"/>
<evidence type="ECO:0000313" key="2">
    <source>
        <dbReference type="Proteomes" id="UP000240317"/>
    </source>
</evidence>
<dbReference type="Proteomes" id="UP000240317">
    <property type="component" value="Unassembled WGS sequence"/>
</dbReference>
<reference evidence="1 2" key="1">
    <citation type="submission" date="2018-03" db="EMBL/GenBank/DDBJ databases">
        <title>Draft genome of Deinococcus sp. OD32.</title>
        <authorList>
            <person name="Wang X.-P."/>
            <person name="Du Z.-J."/>
        </authorList>
    </citation>
    <scope>NUCLEOTIDE SEQUENCE [LARGE SCALE GENOMIC DNA]</scope>
    <source>
        <strain evidence="1 2">OD32</strain>
    </source>
</reference>
<proteinExistence type="predicted"/>
<gene>
    <name evidence="1" type="ORF">C8263_16760</name>
</gene>
<accession>A0A2T3W473</accession>
<organism evidence="1 2">
    <name type="scientific">Deinococcus arcticus</name>
    <dbReference type="NCBI Taxonomy" id="2136176"/>
    <lineage>
        <taxon>Bacteria</taxon>
        <taxon>Thermotogati</taxon>
        <taxon>Deinococcota</taxon>
        <taxon>Deinococci</taxon>
        <taxon>Deinococcales</taxon>
        <taxon>Deinococcaceae</taxon>
        <taxon>Deinococcus</taxon>
    </lineage>
</organism>
<protein>
    <submittedName>
        <fullName evidence="1">Uncharacterized protein</fullName>
    </submittedName>
</protein>